<dbReference type="InterPro" id="IPR001128">
    <property type="entry name" value="Cyt_P450"/>
</dbReference>
<name>A0A0C3DYS3_9AGAM</name>
<dbReference type="GO" id="GO:0004497">
    <property type="term" value="F:monooxygenase activity"/>
    <property type="evidence" value="ECO:0007669"/>
    <property type="project" value="UniProtKB-KW"/>
</dbReference>
<dbReference type="InterPro" id="IPR002401">
    <property type="entry name" value="Cyt_P450_E_grp-I"/>
</dbReference>
<dbReference type="HOGENOM" id="CLU_001570_5_11_1"/>
<dbReference type="AlphaFoldDB" id="A0A0C3DYS3"/>
<reference evidence="16" key="2">
    <citation type="submission" date="2015-01" db="EMBL/GenBank/DDBJ databases">
        <title>Evolutionary Origins and Diversification of the Mycorrhizal Mutualists.</title>
        <authorList>
            <consortium name="DOE Joint Genome Institute"/>
            <consortium name="Mycorrhizal Genomics Consortium"/>
            <person name="Kohler A."/>
            <person name="Kuo A."/>
            <person name="Nagy L.G."/>
            <person name="Floudas D."/>
            <person name="Copeland A."/>
            <person name="Barry K.W."/>
            <person name="Cichocki N."/>
            <person name="Veneault-Fourrey C."/>
            <person name="LaButti K."/>
            <person name="Lindquist E.A."/>
            <person name="Lipzen A."/>
            <person name="Lundell T."/>
            <person name="Morin E."/>
            <person name="Murat C."/>
            <person name="Riley R."/>
            <person name="Ohm R."/>
            <person name="Sun H."/>
            <person name="Tunlid A."/>
            <person name="Henrissat B."/>
            <person name="Grigoriev I.V."/>
            <person name="Hibbett D.S."/>
            <person name="Martin F."/>
        </authorList>
    </citation>
    <scope>NUCLEOTIDE SEQUENCE [LARGE SCALE GENOMIC DNA]</scope>
    <source>
        <strain evidence="16">Foug A</strain>
    </source>
</reference>
<evidence type="ECO:0000256" key="7">
    <source>
        <dbReference type="ARBA" id="ARBA00022723"/>
    </source>
</evidence>
<accession>A0A0C3DYS3</accession>
<dbReference type="GO" id="GO:0016020">
    <property type="term" value="C:membrane"/>
    <property type="evidence" value="ECO:0007669"/>
    <property type="project" value="UniProtKB-SubCell"/>
</dbReference>
<dbReference type="STRING" id="1036808.A0A0C3DYS3"/>
<keyword evidence="12" id="KW-0472">Membrane</keyword>
<sequence length="549" mass="61704">MFSLSFERVLGIIRSTNAIDLAAGLAAILALRMAYLANHKGPRTTRLRGPKPGIFFGADKVIFEASDPVAVYEAWYKEYGAVYEVPLMLGQRKVILCDPKAIAHFFGRDSWSYVLTPENKIAAERTVGKGVLWADGEIHRRQRRSLAPAFNSTSIRKVTPIFYDASHKLKLKWEAIIDADDSGSAIIDIQNWLTRQRMNHVSLDTIGLAGFSHDFSSLDGRKGSVTSALEAFAALPKPSSFTICLFIFLRRFPVLFNLLAQNDRLSRALYKPMADISKTLFEKAKREKEEGHLDGKAENSVVGLLIKTEDAETNTYLTGEEVLAQMVTILVAGHQTTEISMTWALLELARHPDIQMRLREEILAFDGEPTYDQLSKDFPYFDAVVHEIFRLHPVASEMARMAKEDDVIPLSQPVRTKSDEVAHSIFVARGTFIGIPIAFINRSDALWGPDGKDFRPERWLETDGITQQARELQGYHHLLTFGDGPKACLGKLFAIAEVKTVLWVLVKNFVLEMRDALDEVEKEEGLLPRPRIVGEDGTKMPLRIKRYDG</sequence>
<dbReference type="GO" id="GO:0005506">
    <property type="term" value="F:iron ion binding"/>
    <property type="evidence" value="ECO:0007669"/>
    <property type="project" value="InterPro"/>
</dbReference>
<evidence type="ECO:0000256" key="4">
    <source>
        <dbReference type="ARBA" id="ARBA00010617"/>
    </source>
</evidence>
<keyword evidence="6" id="KW-0812">Transmembrane</keyword>
<evidence type="ECO:0000256" key="2">
    <source>
        <dbReference type="ARBA" id="ARBA00004370"/>
    </source>
</evidence>
<dbReference type="InParanoid" id="A0A0C3DYS3"/>
<proteinExistence type="inferred from homology"/>
<evidence type="ECO:0000256" key="8">
    <source>
        <dbReference type="ARBA" id="ARBA00022989"/>
    </source>
</evidence>
<keyword evidence="5 13" id="KW-0349">Heme</keyword>
<evidence type="ECO:0000256" key="9">
    <source>
        <dbReference type="ARBA" id="ARBA00023002"/>
    </source>
</evidence>
<reference evidence="15 16" key="1">
    <citation type="submission" date="2014-04" db="EMBL/GenBank/DDBJ databases">
        <authorList>
            <consortium name="DOE Joint Genome Institute"/>
            <person name="Kuo A."/>
            <person name="Kohler A."/>
            <person name="Nagy L.G."/>
            <person name="Floudas D."/>
            <person name="Copeland A."/>
            <person name="Barry K.W."/>
            <person name="Cichocki N."/>
            <person name="Veneault-Fourrey C."/>
            <person name="LaButti K."/>
            <person name="Lindquist E.A."/>
            <person name="Lipzen A."/>
            <person name="Lundell T."/>
            <person name="Morin E."/>
            <person name="Murat C."/>
            <person name="Sun H."/>
            <person name="Tunlid A."/>
            <person name="Henrissat B."/>
            <person name="Grigoriev I.V."/>
            <person name="Hibbett D.S."/>
            <person name="Martin F."/>
            <person name="Nordberg H.P."/>
            <person name="Cantor M.N."/>
            <person name="Hua S.X."/>
        </authorList>
    </citation>
    <scope>NUCLEOTIDE SEQUENCE [LARGE SCALE GENOMIC DNA]</scope>
    <source>
        <strain evidence="15 16">Foug A</strain>
    </source>
</reference>
<dbReference type="SUPFAM" id="SSF48264">
    <property type="entry name" value="Cytochrome P450"/>
    <property type="match status" value="1"/>
</dbReference>
<evidence type="ECO:0000313" key="16">
    <source>
        <dbReference type="Proteomes" id="UP000053989"/>
    </source>
</evidence>
<organism evidence="15 16">
    <name type="scientific">Scleroderma citrinum Foug A</name>
    <dbReference type="NCBI Taxonomy" id="1036808"/>
    <lineage>
        <taxon>Eukaryota</taxon>
        <taxon>Fungi</taxon>
        <taxon>Dikarya</taxon>
        <taxon>Basidiomycota</taxon>
        <taxon>Agaricomycotina</taxon>
        <taxon>Agaricomycetes</taxon>
        <taxon>Agaricomycetidae</taxon>
        <taxon>Boletales</taxon>
        <taxon>Sclerodermatineae</taxon>
        <taxon>Sclerodermataceae</taxon>
        <taxon>Scleroderma</taxon>
    </lineage>
</organism>
<evidence type="ECO:0000256" key="5">
    <source>
        <dbReference type="ARBA" id="ARBA00022617"/>
    </source>
</evidence>
<dbReference type="Pfam" id="PF00067">
    <property type="entry name" value="p450"/>
    <property type="match status" value="1"/>
</dbReference>
<dbReference type="OrthoDB" id="1470350at2759"/>
<keyword evidence="10 13" id="KW-0408">Iron</keyword>
<keyword evidence="11 14" id="KW-0503">Monooxygenase</keyword>
<dbReference type="EMBL" id="KN822021">
    <property type="protein sequence ID" value="KIM65685.1"/>
    <property type="molecule type" value="Genomic_DNA"/>
</dbReference>
<comment type="subcellular location">
    <subcellularLocation>
        <location evidence="2">Membrane</location>
    </subcellularLocation>
</comment>
<dbReference type="PRINTS" id="PR00385">
    <property type="entry name" value="P450"/>
</dbReference>
<evidence type="ECO:0000256" key="14">
    <source>
        <dbReference type="RuleBase" id="RU000461"/>
    </source>
</evidence>
<feature type="binding site" description="axial binding residue" evidence="13">
    <location>
        <position position="488"/>
    </location>
    <ligand>
        <name>heme</name>
        <dbReference type="ChEBI" id="CHEBI:30413"/>
    </ligand>
    <ligandPart>
        <name>Fe</name>
        <dbReference type="ChEBI" id="CHEBI:18248"/>
    </ligandPart>
</feature>
<keyword evidence="16" id="KW-1185">Reference proteome</keyword>
<dbReference type="PANTHER" id="PTHR24305:SF166">
    <property type="entry name" value="CYTOCHROME P450 12A4, MITOCHONDRIAL-RELATED"/>
    <property type="match status" value="1"/>
</dbReference>
<evidence type="ECO:0000256" key="12">
    <source>
        <dbReference type="ARBA" id="ARBA00023136"/>
    </source>
</evidence>
<keyword evidence="9 14" id="KW-0560">Oxidoreductase</keyword>
<dbReference type="InterPro" id="IPR050121">
    <property type="entry name" value="Cytochrome_P450_monoxygenase"/>
</dbReference>
<dbReference type="InterPro" id="IPR017972">
    <property type="entry name" value="Cyt_P450_CS"/>
</dbReference>
<gene>
    <name evidence="15" type="ORF">SCLCIDRAFT_22572</name>
</gene>
<evidence type="ECO:0000256" key="6">
    <source>
        <dbReference type="ARBA" id="ARBA00022692"/>
    </source>
</evidence>
<dbReference type="InterPro" id="IPR036396">
    <property type="entry name" value="Cyt_P450_sf"/>
</dbReference>
<comment type="similarity">
    <text evidence="4 14">Belongs to the cytochrome P450 family.</text>
</comment>
<evidence type="ECO:0000256" key="13">
    <source>
        <dbReference type="PIRSR" id="PIRSR602401-1"/>
    </source>
</evidence>
<dbReference type="PANTHER" id="PTHR24305">
    <property type="entry name" value="CYTOCHROME P450"/>
    <property type="match status" value="1"/>
</dbReference>
<dbReference type="Gene3D" id="1.10.630.10">
    <property type="entry name" value="Cytochrome P450"/>
    <property type="match status" value="1"/>
</dbReference>
<dbReference type="GO" id="GO:0020037">
    <property type="term" value="F:heme binding"/>
    <property type="evidence" value="ECO:0007669"/>
    <property type="project" value="InterPro"/>
</dbReference>
<comment type="cofactor">
    <cofactor evidence="1 13">
        <name>heme</name>
        <dbReference type="ChEBI" id="CHEBI:30413"/>
    </cofactor>
</comment>
<dbReference type="PRINTS" id="PR00463">
    <property type="entry name" value="EP450I"/>
</dbReference>
<evidence type="ECO:0000256" key="1">
    <source>
        <dbReference type="ARBA" id="ARBA00001971"/>
    </source>
</evidence>
<dbReference type="GO" id="GO:0016705">
    <property type="term" value="F:oxidoreductase activity, acting on paired donors, with incorporation or reduction of molecular oxygen"/>
    <property type="evidence" value="ECO:0007669"/>
    <property type="project" value="InterPro"/>
</dbReference>
<comment type="pathway">
    <text evidence="3">Secondary metabolite biosynthesis; terpenoid biosynthesis.</text>
</comment>
<keyword evidence="8" id="KW-1133">Transmembrane helix</keyword>
<dbReference type="PROSITE" id="PS00086">
    <property type="entry name" value="CYTOCHROME_P450"/>
    <property type="match status" value="1"/>
</dbReference>
<keyword evidence="7 13" id="KW-0479">Metal-binding</keyword>
<evidence type="ECO:0008006" key="17">
    <source>
        <dbReference type="Google" id="ProtNLM"/>
    </source>
</evidence>
<dbReference type="Proteomes" id="UP000053989">
    <property type="component" value="Unassembled WGS sequence"/>
</dbReference>
<evidence type="ECO:0000313" key="15">
    <source>
        <dbReference type="EMBL" id="KIM65685.1"/>
    </source>
</evidence>
<evidence type="ECO:0000256" key="3">
    <source>
        <dbReference type="ARBA" id="ARBA00004721"/>
    </source>
</evidence>
<protein>
    <recommendedName>
        <fullName evidence="17">Cytochrome P450</fullName>
    </recommendedName>
</protein>
<evidence type="ECO:0000256" key="10">
    <source>
        <dbReference type="ARBA" id="ARBA00023004"/>
    </source>
</evidence>
<evidence type="ECO:0000256" key="11">
    <source>
        <dbReference type="ARBA" id="ARBA00023033"/>
    </source>
</evidence>